<proteinExistence type="predicted"/>
<keyword evidence="3" id="KW-1185">Reference proteome</keyword>
<gene>
    <name evidence="2" type="ORF">FF011L_09250</name>
</gene>
<evidence type="ECO:0000313" key="3">
    <source>
        <dbReference type="Proteomes" id="UP000320672"/>
    </source>
</evidence>
<evidence type="ECO:0000313" key="2">
    <source>
        <dbReference type="EMBL" id="QDS92188.1"/>
    </source>
</evidence>
<dbReference type="AlphaFoldDB" id="A0A517MBB5"/>
<feature type="compositionally biased region" description="Polar residues" evidence="1">
    <location>
        <begin position="113"/>
        <end position="125"/>
    </location>
</feature>
<accession>A0A517MBB5</accession>
<feature type="compositionally biased region" description="Basic and acidic residues" evidence="1">
    <location>
        <begin position="158"/>
        <end position="182"/>
    </location>
</feature>
<sequence length="270" mass="29968">MRQRRSGLGTNATHTSRHSIRFRHQRIIVTRRWLRQGSSKFSAGVTHRPSSFQRRATTIGSRFTIPAAPTKRAFAPHVAALAASASSIRRTANSSSPPITHPLRSQHRHRLNHQSSDQTNANSSTNRRENTHNNLSKRNTRDFSIVTTSLSNAMELARQGDKETRRQGDKETRRQGDKETRSWELGVGSLEQKQPHRATTLNLKPSSAHPLLLSFSPSLLHSLHSLSPCLPVSLSPCLPVSLSPCLPVSLSPCLRVSQQPLQLPSCSIQS</sequence>
<organism evidence="2 3">
    <name type="scientific">Roseimaritima multifibrata</name>
    <dbReference type="NCBI Taxonomy" id="1930274"/>
    <lineage>
        <taxon>Bacteria</taxon>
        <taxon>Pseudomonadati</taxon>
        <taxon>Planctomycetota</taxon>
        <taxon>Planctomycetia</taxon>
        <taxon>Pirellulales</taxon>
        <taxon>Pirellulaceae</taxon>
        <taxon>Roseimaritima</taxon>
    </lineage>
</organism>
<evidence type="ECO:0000256" key="1">
    <source>
        <dbReference type="SAM" id="MobiDB-lite"/>
    </source>
</evidence>
<dbReference type="KEGG" id="rml:FF011L_09250"/>
<name>A0A517MBB5_9BACT</name>
<protein>
    <submittedName>
        <fullName evidence="2">Uncharacterized protein</fullName>
    </submittedName>
</protein>
<reference evidence="2 3" key="1">
    <citation type="submission" date="2019-02" db="EMBL/GenBank/DDBJ databases">
        <title>Deep-cultivation of Planctomycetes and their phenomic and genomic characterization uncovers novel biology.</title>
        <authorList>
            <person name="Wiegand S."/>
            <person name="Jogler M."/>
            <person name="Boedeker C."/>
            <person name="Pinto D."/>
            <person name="Vollmers J."/>
            <person name="Rivas-Marin E."/>
            <person name="Kohn T."/>
            <person name="Peeters S.H."/>
            <person name="Heuer A."/>
            <person name="Rast P."/>
            <person name="Oberbeckmann S."/>
            <person name="Bunk B."/>
            <person name="Jeske O."/>
            <person name="Meyerdierks A."/>
            <person name="Storesund J.E."/>
            <person name="Kallscheuer N."/>
            <person name="Luecker S."/>
            <person name="Lage O.M."/>
            <person name="Pohl T."/>
            <person name="Merkel B.J."/>
            <person name="Hornburger P."/>
            <person name="Mueller R.-W."/>
            <person name="Bruemmer F."/>
            <person name="Labrenz M."/>
            <person name="Spormann A.M."/>
            <person name="Op den Camp H."/>
            <person name="Overmann J."/>
            <person name="Amann R."/>
            <person name="Jetten M.S.M."/>
            <person name="Mascher T."/>
            <person name="Medema M.H."/>
            <person name="Devos D.P."/>
            <person name="Kaster A.-K."/>
            <person name="Ovreas L."/>
            <person name="Rohde M."/>
            <person name="Galperin M.Y."/>
            <person name="Jogler C."/>
        </authorList>
    </citation>
    <scope>NUCLEOTIDE SEQUENCE [LARGE SCALE GENOMIC DNA]</scope>
    <source>
        <strain evidence="2 3">FF011L</strain>
    </source>
</reference>
<dbReference type="EMBL" id="CP036262">
    <property type="protein sequence ID" value="QDS92188.1"/>
    <property type="molecule type" value="Genomic_DNA"/>
</dbReference>
<dbReference type="Proteomes" id="UP000320672">
    <property type="component" value="Chromosome"/>
</dbReference>
<feature type="region of interest" description="Disordered" evidence="1">
    <location>
        <begin position="88"/>
        <end position="196"/>
    </location>
</feature>